<evidence type="ECO:0000313" key="1">
    <source>
        <dbReference type="EMBL" id="KAL3506338.1"/>
    </source>
</evidence>
<accession>A0ABD2YG16</accession>
<dbReference type="EMBL" id="JBJUIK010000013">
    <property type="protein sequence ID" value="KAL3506338.1"/>
    <property type="molecule type" value="Genomic_DNA"/>
</dbReference>
<dbReference type="Proteomes" id="UP001630127">
    <property type="component" value="Unassembled WGS sequence"/>
</dbReference>
<keyword evidence="2" id="KW-1185">Reference proteome</keyword>
<gene>
    <name evidence="1" type="ORF">ACH5RR_031720</name>
</gene>
<evidence type="ECO:0000313" key="2">
    <source>
        <dbReference type="Proteomes" id="UP001630127"/>
    </source>
</evidence>
<comment type="caution">
    <text evidence="1">The sequence shown here is derived from an EMBL/GenBank/DDBJ whole genome shotgun (WGS) entry which is preliminary data.</text>
</comment>
<name>A0ABD2YG16_9GENT</name>
<reference evidence="1 2" key="1">
    <citation type="submission" date="2024-11" db="EMBL/GenBank/DDBJ databases">
        <title>A near-complete genome assembly of Cinchona calisaya.</title>
        <authorList>
            <person name="Lian D.C."/>
            <person name="Zhao X.W."/>
            <person name="Wei L."/>
        </authorList>
    </citation>
    <scope>NUCLEOTIDE SEQUENCE [LARGE SCALE GENOMIC DNA]</scope>
    <source>
        <tissue evidence="1">Nenye</tissue>
    </source>
</reference>
<proteinExistence type="predicted"/>
<dbReference type="AlphaFoldDB" id="A0ABD2YG16"/>
<protein>
    <submittedName>
        <fullName evidence="1">Uncharacterized protein</fullName>
    </submittedName>
</protein>
<organism evidence="1 2">
    <name type="scientific">Cinchona calisaya</name>
    <dbReference type="NCBI Taxonomy" id="153742"/>
    <lineage>
        <taxon>Eukaryota</taxon>
        <taxon>Viridiplantae</taxon>
        <taxon>Streptophyta</taxon>
        <taxon>Embryophyta</taxon>
        <taxon>Tracheophyta</taxon>
        <taxon>Spermatophyta</taxon>
        <taxon>Magnoliopsida</taxon>
        <taxon>eudicotyledons</taxon>
        <taxon>Gunneridae</taxon>
        <taxon>Pentapetalae</taxon>
        <taxon>asterids</taxon>
        <taxon>lamiids</taxon>
        <taxon>Gentianales</taxon>
        <taxon>Rubiaceae</taxon>
        <taxon>Cinchonoideae</taxon>
        <taxon>Cinchoneae</taxon>
        <taxon>Cinchona</taxon>
    </lineage>
</organism>
<sequence length="139" mass="15777">MSQPMSAFQKILLHRVPPVSKNFHSFVFVHLYGERVSQTAKATPSWTHLKTKDAQNQSTLSSSTAIAPQFKKHTPHLFIQETPLHSSSVSPYCRSKKEKNSLINSHVIIKKVVLPHEENLIFSINLPTKATKYPSLLKY</sequence>